<accession>A0ABW2IP41</accession>
<evidence type="ECO:0000313" key="2">
    <source>
        <dbReference type="Proteomes" id="UP001596492"/>
    </source>
</evidence>
<protein>
    <submittedName>
        <fullName evidence="1">Uncharacterized protein</fullName>
    </submittedName>
</protein>
<comment type="caution">
    <text evidence="1">The sequence shown here is derived from an EMBL/GenBank/DDBJ whole genome shotgun (WGS) entry which is preliminary data.</text>
</comment>
<keyword evidence="2" id="KW-1185">Reference proteome</keyword>
<dbReference type="EMBL" id="JBHTBR010000005">
    <property type="protein sequence ID" value="MFC7292545.1"/>
    <property type="molecule type" value="Genomic_DNA"/>
</dbReference>
<sequence length="99" mass="11213">MNSGQIMVVCIVALVMAAKTIEAIAGSHHKKKHFKRSDASNAKRDEILMKMNEQLDRITSRLAALETIVTSEDRELQREFRDLRSDASTVRKSVDAERN</sequence>
<organism evidence="1 2">
    <name type="scientific">Hirschia litorea</name>
    <dbReference type="NCBI Taxonomy" id="1199156"/>
    <lineage>
        <taxon>Bacteria</taxon>
        <taxon>Pseudomonadati</taxon>
        <taxon>Pseudomonadota</taxon>
        <taxon>Alphaproteobacteria</taxon>
        <taxon>Hyphomonadales</taxon>
        <taxon>Hyphomonadaceae</taxon>
        <taxon>Hirschia</taxon>
    </lineage>
</organism>
<evidence type="ECO:0000313" key="1">
    <source>
        <dbReference type="EMBL" id="MFC7292545.1"/>
    </source>
</evidence>
<name>A0ABW2IP41_9PROT</name>
<gene>
    <name evidence="1" type="ORF">ACFQS8_13015</name>
</gene>
<dbReference type="RefSeq" id="WP_382168058.1">
    <property type="nucleotide sequence ID" value="NZ_JBHTBR010000005.1"/>
</dbReference>
<dbReference type="Proteomes" id="UP001596492">
    <property type="component" value="Unassembled WGS sequence"/>
</dbReference>
<reference evidence="2" key="1">
    <citation type="journal article" date="2019" name="Int. J. Syst. Evol. Microbiol.">
        <title>The Global Catalogue of Microorganisms (GCM) 10K type strain sequencing project: providing services to taxonomists for standard genome sequencing and annotation.</title>
        <authorList>
            <consortium name="The Broad Institute Genomics Platform"/>
            <consortium name="The Broad Institute Genome Sequencing Center for Infectious Disease"/>
            <person name="Wu L."/>
            <person name="Ma J."/>
        </authorList>
    </citation>
    <scope>NUCLEOTIDE SEQUENCE [LARGE SCALE GENOMIC DNA]</scope>
    <source>
        <strain evidence="2">CCUG 51308</strain>
    </source>
</reference>
<proteinExistence type="predicted"/>